<evidence type="ECO:0000256" key="6">
    <source>
        <dbReference type="ARBA" id="ARBA00022692"/>
    </source>
</evidence>
<keyword evidence="17" id="KW-1185">Reference proteome</keyword>
<dbReference type="GO" id="GO:0016020">
    <property type="term" value="C:membrane"/>
    <property type="evidence" value="ECO:0007669"/>
    <property type="project" value="UniProtKB-SubCell"/>
</dbReference>
<keyword evidence="15" id="KW-0732">Signal</keyword>
<evidence type="ECO:0000313" key="17">
    <source>
        <dbReference type="Proteomes" id="UP000092993"/>
    </source>
</evidence>
<dbReference type="GO" id="GO:0005506">
    <property type="term" value="F:iron ion binding"/>
    <property type="evidence" value="ECO:0007669"/>
    <property type="project" value="InterPro"/>
</dbReference>
<keyword evidence="10 13" id="KW-0408">Iron</keyword>
<dbReference type="SUPFAM" id="SSF48264">
    <property type="entry name" value="Cytochrome P450"/>
    <property type="match status" value="1"/>
</dbReference>
<dbReference type="AlphaFoldDB" id="A0A1C7MH31"/>
<dbReference type="PRINTS" id="PR00463">
    <property type="entry name" value="EP450I"/>
</dbReference>
<keyword evidence="6" id="KW-0812">Transmembrane</keyword>
<evidence type="ECO:0000256" key="12">
    <source>
        <dbReference type="ARBA" id="ARBA00023136"/>
    </source>
</evidence>
<evidence type="ECO:0000256" key="7">
    <source>
        <dbReference type="ARBA" id="ARBA00022723"/>
    </source>
</evidence>
<evidence type="ECO:0000256" key="2">
    <source>
        <dbReference type="ARBA" id="ARBA00004370"/>
    </source>
</evidence>
<evidence type="ECO:0000256" key="15">
    <source>
        <dbReference type="SAM" id="SignalP"/>
    </source>
</evidence>
<reference evidence="16 17" key="1">
    <citation type="submission" date="2016-03" db="EMBL/GenBank/DDBJ databases">
        <title>Whole genome sequencing of Grifola frondosa 9006-11.</title>
        <authorList>
            <person name="Min B."/>
            <person name="Park H."/>
            <person name="Kim J.-G."/>
            <person name="Cho H."/>
            <person name="Oh Y.-L."/>
            <person name="Kong W.-S."/>
            <person name="Choi I.-G."/>
        </authorList>
    </citation>
    <scope>NUCLEOTIDE SEQUENCE [LARGE SCALE GENOMIC DNA]</scope>
    <source>
        <strain evidence="16 17">9006-11</strain>
    </source>
</reference>
<feature type="chain" id="PRO_5008889127" evidence="15">
    <location>
        <begin position="25"/>
        <end position="456"/>
    </location>
</feature>
<evidence type="ECO:0000313" key="16">
    <source>
        <dbReference type="EMBL" id="OBZ76203.1"/>
    </source>
</evidence>
<dbReference type="Pfam" id="PF00067">
    <property type="entry name" value="p450"/>
    <property type="match status" value="2"/>
</dbReference>
<comment type="pathway">
    <text evidence="3">Secondary metabolite biosynthesis.</text>
</comment>
<dbReference type="Gene3D" id="1.10.630.10">
    <property type="entry name" value="Cytochrome P450"/>
    <property type="match status" value="1"/>
</dbReference>
<keyword evidence="9 14" id="KW-0560">Oxidoreductase</keyword>
<evidence type="ECO:0000256" key="8">
    <source>
        <dbReference type="ARBA" id="ARBA00022989"/>
    </source>
</evidence>
<dbReference type="InterPro" id="IPR036396">
    <property type="entry name" value="Cyt_P450_sf"/>
</dbReference>
<comment type="cofactor">
    <cofactor evidence="1 13">
        <name>heme</name>
        <dbReference type="ChEBI" id="CHEBI:30413"/>
    </cofactor>
</comment>
<evidence type="ECO:0000256" key="3">
    <source>
        <dbReference type="ARBA" id="ARBA00005179"/>
    </source>
</evidence>
<accession>A0A1C7MH31</accession>
<comment type="caution">
    <text evidence="16">The sequence shown here is derived from an EMBL/GenBank/DDBJ whole genome shotgun (WGS) entry which is preliminary data.</text>
</comment>
<sequence length="456" mass="51416">MLFSILISIVVLLLGYVIWDTATTAQHRRFPGPEQYPIVGNVIPTPKIWLTFAALGKKYGPIYALRTFRMHILVLNNVPAARGLLDAKSSNYWIRPFPRMIELAGMTRGILFDPDAGRLRQSRKMLNHVLSPEVWKCLEFPQHIRRIPAGIALEIAYGYKIRDGYDPFMHTADETIQFVAKANRLGAYAVDWLPFLAKLPSFCLAWDSSERRSRAQDAMDEGLQRPTLASAVMERPDEFSLDLMKFNATQIYTGGADTSITSITSFFRTMVMHPDVQSKAQLEIDQVIGNDRLPRYSDRAQLPYTNAVMTELVRCFPVVPLVTRLASKDDVHDGYSISKDTLIIINLWAMLHDETVYDEPEEFKPERWLSEDARDKPNALDVAFGFGRRACPGRYLGEETLFMTIACTLATFDISPARGAGGEEILPSGEYSDGGMTVPPPFKCTILPRSKRPRGE</sequence>
<dbReference type="EMBL" id="LUGG01000003">
    <property type="protein sequence ID" value="OBZ76203.1"/>
    <property type="molecule type" value="Genomic_DNA"/>
</dbReference>
<keyword evidence="5 13" id="KW-0349">Heme</keyword>
<evidence type="ECO:0000256" key="13">
    <source>
        <dbReference type="PIRSR" id="PIRSR602401-1"/>
    </source>
</evidence>
<name>A0A1C7MH31_GRIFR</name>
<dbReference type="InterPro" id="IPR001128">
    <property type="entry name" value="Cyt_P450"/>
</dbReference>
<keyword evidence="11 14" id="KW-0503">Monooxygenase</keyword>
<dbReference type="Proteomes" id="UP000092993">
    <property type="component" value="Unassembled WGS sequence"/>
</dbReference>
<evidence type="ECO:0000256" key="5">
    <source>
        <dbReference type="ARBA" id="ARBA00022617"/>
    </source>
</evidence>
<dbReference type="InterPro" id="IPR050364">
    <property type="entry name" value="Cytochrome_P450_fung"/>
</dbReference>
<feature type="binding site" description="axial binding residue" evidence="13">
    <location>
        <position position="391"/>
    </location>
    <ligand>
        <name>heme</name>
        <dbReference type="ChEBI" id="CHEBI:30413"/>
    </ligand>
    <ligandPart>
        <name>Fe</name>
        <dbReference type="ChEBI" id="CHEBI:18248"/>
    </ligandPart>
</feature>
<dbReference type="PROSITE" id="PS00086">
    <property type="entry name" value="CYTOCHROME_P450"/>
    <property type="match status" value="1"/>
</dbReference>
<dbReference type="InterPro" id="IPR002401">
    <property type="entry name" value="Cyt_P450_E_grp-I"/>
</dbReference>
<proteinExistence type="inferred from homology"/>
<feature type="signal peptide" evidence="15">
    <location>
        <begin position="1"/>
        <end position="24"/>
    </location>
</feature>
<comment type="similarity">
    <text evidence="4 14">Belongs to the cytochrome P450 family.</text>
</comment>
<keyword evidence="8" id="KW-1133">Transmembrane helix</keyword>
<gene>
    <name evidence="16" type="primary">ordA_40</name>
    <name evidence="16" type="ORF">A0H81_02978</name>
</gene>
<evidence type="ECO:0000256" key="1">
    <source>
        <dbReference type="ARBA" id="ARBA00001971"/>
    </source>
</evidence>
<dbReference type="GO" id="GO:0020037">
    <property type="term" value="F:heme binding"/>
    <property type="evidence" value="ECO:0007669"/>
    <property type="project" value="InterPro"/>
</dbReference>
<protein>
    <submittedName>
        <fullName evidence="16">O-methylsterigmatocystin oxidoreductase</fullName>
    </submittedName>
</protein>
<comment type="subcellular location">
    <subcellularLocation>
        <location evidence="2">Membrane</location>
    </subcellularLocation>
</comment>
<keyword evidence="12" id="KW-0472">Membrane</keyword>
<dbReference type="InterPro" id="IPR017972">
    <property type="entry name" value="Cyt_P450_CS"/>
</dbReference>
<evidence type="ECO:0000256" key="10">
    <source>
        <dbReference type="ARBA" id="ARBA00023004"/>
    </source>
</evidence>
<dbReference type="GO" id="GO:0016705">
    <property type="term" value="F:oxidoreductase activity, acting on paired donors, with incorporation or reduction of molecular oxygen"/>
    <property type="evidence" value="ECO:0007669"/>
    <property type="project" value="InterPro"/>
</dbReference>
<organism evidence="16 17">
    <name type="scientific">Grifola frondosa</name>
    <name type="common">Maitake</name>
    <name type="synonym">Polyporus frondosus</name>
    <dbReference type="NCBI Taxonomy" id="5627"/>
    <lineage>
        <taxon>Eukaryota</taxon>
        <taxon>Fungi</taxon>
        <taxon>Dikarya</taxon>
        <taxon>Basidiomycota</taxon>
        <taxon>Agaricomycotina</taxon>
        <taxon>Agaricomycetes</taxon>
        <taxon>Polyporales</taxon>
        <taxon>Grifolaceae</taxon>
        <taxon>Grifola</taxon>
    </lineage>
</organism>
<evidence type="ECO:0000256" key="11">
    <source>
        <dbReference type="ARBA" id="ARBA00023033"/>
    </source>
</evidence>
<dbReference type="GO" id="GO:0004497">
    <property type="term" value="F:monooxygenase activity"/>
    <property type="evidence" value="ECO:0007669"/>
    <property type="project" value="UniProtKB-KW"/>
</dbReference>
<evidence type="ECO:0000256" key="14">
    <source>
        <dbReference type="RuleBase" id="RU000461"/>
    </source>
</evidence>
<keyword evidence="7 13" id="KW-0479">Metal-binding</keyword>
<dbReference type="STRING" id="5627.A0A1C7MH31"/>
<evidence type="ECO:0000256" key="9">
    <source>
        <dbReference type="ARBA" id="ARBA00023002"/>
    </source>
</evidence>
<dbReference type="OrthoDB" id="1055148at2759"/>
<evidence type="ECO:0000256" key="4">
    <source>
        <dbReference type="ARBA" id="ARBA00010617"/>
    </source>
</evidence>
<dbReference type="PANTHER" id="PTHR46300">
    <property type="entry name" value="P450, PUTATIVE (EUROFUNG)-RELATED-RELATED"/>
    <property type="match status" value="1"/>
</dbReference>